<protein>
    <submittedName>
        <fullName evidence="18">Integrin subunit alpha D</fullName>
    </submittedName>
</protein>
<keyword evidence="8 13" id="KW-0401">Integrin</keyword>
<dbReference type="GO" id="GO:0009897">
    <property type="term" value="C:external side of plasma membrane"/>
    <property type="evidence" value="ECO:0007669"/>
    <property type="project" value="TreeGrafter"/>
</dbReference>
<evidence type="ECO:0000256" key="2">
    <source>
        <dbReference type="ARBA" id="ARBA00008054"/>
    </source>
</evidence>
<dbReference type="Gene3D" id="2.130.10.130">
    <property type="entry name" value="Integrin alpha, N-terminal"/>
    <property type="match status" value="1"/>
</dbReference>
<proteinExistence type="inferred from homology"/>
<evidence type="ECO:0000256" key="10">
    <source>
        <dbReference type="ARBA" id="ARBA00023170"/>
    </source>
</evidence>
<dbReference type="SMART" id="SM00191">
    <property type="entry name" value="Int_alpha"/>
    <property type="match status" value="2"/>
</dbReference>
<dbReference type="Gene3D" id="1.20.5.930">
    <property type="entry name" value="Bicelle-embedded integrin alpha(iib) transmembrane segment"/>
    <property type="match status" value="1"/>
</dbReference>
<dbReference type="SUPFAM" id="SSF69318">
    <property type="entry name" value="Integrin alpha N-terminal domain"/>
    <property type="match status" value="1"/>
</dbReference>
<dbReference type="InterPro" id="IPR013519">
    <property type="entry name" value="Int_alpha_beta-p"/>
</dbReference>
<evidence type="ECO:0000313" key="18">
    <source>
        <dbReference type="EMBL" id="KAG6923914.1"/>
    </source>
</evidence>
<sequence>MYHTPLNGGRVYICPINFLGAIQICSKTLQGQTGQAFGRFGASMSEIGDISGDGQMDVAIGAPMENDNRGALYIFHGEKGGLSPQYRQRIEGSLFPSRLHYFGQAVSGGTDLTGDGLPDIAVGAQGQALLLRSRPVLRVGVSIRFQPTKIPISAFNCQGQEQLNTEASWAEVCFTVIKSTMDSLGDGISSTIQYSLALDPGRTKIRATFNSTGPVLSRELRLGIEKKCETYQITLPLCPEDTLTPITLRLNYTLTGEPISTASNLKPILSEDSAPVSAGLLPFQKDCGADNRCDDQLEISFNFSGLSTLVVGVTPELNTTVSIQNHGENSYSTMVQFSYPAALSYRRVLLIQSHRRAVAVKCSSAVGSEEQTQRNCTCHVNHPIFRSGAEAVFVATFDVSSEADLGDRLQITATASSDNGGPITERMNHQAELPVKYGIFIVLTSLEESTKYVNFSAEEAGTSVPVTHRYEVKNLRQRSVPISVTFQFPVELSGVWVWDASEVVPSKPELAQCNSEVGTPGSKDFVKQMSERPLLDCSVATCKKIRCRIASLEMQQPLEFMIKGNVSFQWVSQTQQQKVSLVSEARIEYEEKKYTQKEGFVQHQVQTVVERYEVYNYLPIIVGSSVGGLVLLALITAALYKLGFFKRQYKQMMEDAVEAEGPGPTQSAAAGNPPASDAPKQ</sequence>
<feature type="repeat" description="FG-GAP" evidence="12">
    <location>
        <begin position="88"/>
        <end position="148"/>
    </location>
</feature>
<evidence type="ECO:0000259" key="15">
    <source>
        <dbReference type="Pfam" id="PF08441"/>
    </source>
</evidence>
<dbReference type="EMBL" id="JAHGAV010000716">
    <property type="protein sequence ID" value="KAG6923914.1"/>
    <property type="molecule type" value="Genomic_DNA"/>
</dbReference>
<organism evidence="18 19">
    <name type="scientific">Chelydra serpentina</name>
    <name type="common">Snapping turtle</name>
    <name type="synonym">Testudo serpentina</name>
    <dbReference type="NCBI Taxonomy" id="8475"/>
    <lineage>
        <taxon>Eukaryota</taxon>
        <taxon>Metazoa</taxon>
        <taxon>Chordata</taxon>
        <taxon>Craniata</taxon>
        <taxon>Vertebrata</taxon>
        <taxon>Euteleostomi</taxon>
        <taxon>Archelosauria</taxon>
        <taxon>Testudinata</taxon>
        <taxon>Testudines</taxon>
        <taxon>Cryptodira</taxon>
        <taxon>Durocryptodira</taxon>
        <taxon>Americhelydia</taxon>
        <taxon>Chelydroidea</taxon>
        <taxon>Chelydridae</taxon>
        <taxon>Chelydra</taxon>
    </lineage>
</organism>
<evidence type="ECO:0000256" key="6">
    <source>
        <dbReference type="ARBA" id="ARBA00022889"/>
    </source>
</evidence>
<dbReference type="PANTHER" id="PTHR23220">
    <property type="entry name" value="INTEGRIN ALPHA"/>
    <property type="match status" value="1"/>
</dbReference>
<dbReference type="Proteomes" id="UP000765507">
    <property type="component" value="Unassembled WGS sequence"/>
</dbReference>
<dbReference type="GO" id="GO:0007160">
    <property type="term" value="P:cell-matrix adhesion"/>
    <property type="evidence" value="ECO:0007669"/>
    <property type="project" value="TreeGrafter"/>
</dbReference>
<keyword evidence="3 13" id="KW-0812">Transmembrane</keyword>
<feature type="region of interest" description="Disordered" evidence="14">
    <location>
        <begin position="656"/>
        <end position="681"/>
    </location>
</feature>
<gene>
    <name evidence="18" type="ORF">G0U57_018904</name>
</gene>
<evidence type="ECO:0000313" key="19">
    <source>
        <dbReference type="Proteomes" id="UP000765507"/>
    </source>
</evidence>
<dbReference type="InterPro" id="IPR032695">
    <property type="entry name" value="Integrin_dom_sf"/>
</dbReference>
<keyword evidence="5" id="KW-0677">Repeat</keyword>
<dbReference type="PANTHER" id="PTHR23220:SF118">
    <property type="entry name" value="INTEGRIN ALPHA-X"/>
    <property type="match status" value="1"/>
</dbReference>
<evidence type="ECO:0000256" key="4">
    <source>
        <dbReference type="ARBA" id="ARBA00022729"/>
    </source>
</evidence>
<comment type="caution">
    <text evidence="18">The sequence shown here is derived from an EMBL/GenBank/DDBJ whole genome shotgun (WGS) entry which is preliminary data.</text>
</comment>
<dbReference type="InterPro" id="IPR013517">
    <property type="entry name" value="FG-GAP"/>
</dbReference>
<evidence type="ECO:0000256" key="8">
    <source>
        <dbReference type="ARBA" id="ARBA00023037"/>
    </source>
</evidence>
<dbReference type="FunFam" id="1.20.5.930:FF:000004">
    <property type="entry name" value="Integrin subunit alpha M"/>
    <property type="match status" value="1"/>
</dbReference>
<evidence type="ECO:0000256" key="9">
    <source>
        <dbReference type="ARBA" id="ARBA00023136"/>
    </source>
</evidence>
<dbReference type="InterPro" id="IPR013649">
    <property type="entry name" value="Integrin_alpha_Ig-like_1"/>
</dbReference>
<dbReference type="InterPro" id="IPR028994">
    <property type="entry name" value="Integrin_alpha_N"/>
</dbReference>
<dbReference type="GO" id="GO:0008305">
    <property type="term" value="C:integrin complex"/>
    <property type="evidence" value="ECO:0007669"/>
    <property type="project" value="InterPro"/>
</dbReference>
<evidence type="ECO:0000259" key="16">
    <source>
        <dbReference type="Pfam" id="PF20805"/>
    </source>
</evidence>
<dbReference type="GO" id="GO:0005178">
    <property type="term" value="F:integrin binding"/>
    <property type="evidence" value="ECO:0007669"/>
    <property type="project" value="TreeGrafter"/>
</dbReference>
<feature type="repeat" description="FG-GAP" evidence="12">
    <location>
        <begin position="26"/>
        <end position="84"/>
    </location>
</feature>
<evidence type="ECO:0000256" key="3">
    <source>
        <dbReference type="ARBA" id="ARBA00022692"/>
    </source>
</evidence>
<evidence type="ECO:0000256" key="1">
    <source>
        <dbReference type="ARBA" id="ARBA00004479"/>
    </source>
</evidence>
<dbReference type="Gene3D" id="2.60.40.1460">
    <property type="entry name" value="Integrin domains. Chain A, domain 2"/>
    <property type="match status" value="1"/>
</dbReference>
<dbReference type="PRINTS" id="PR01185">
    <property type="entry name" value="INTEGRINA"/>
</dbReference>
<dbReference type="OrthoDB" id="5317514at2759"/>
<dbReference type="Pfam" id="PF20805">
    <property type="entry name" value="Integrin_A_Ig_2"/>
    <property type="match status" value="1"/>
</dbReference>
<evidence type="ECO:0000259" key="17">
    <source>
        <dbReference type="Pfam" id="PF21520"/>
    </source>
</evidence>
<keyword evidence="4" id="KW-0732">Signal</keyword>
<comment type="similarity">
    <text evidence="2 13">Belongs to the integrin alpha chain family.</text>
</comment>
<keyword evidence="9 13" id="KW-0472">Membrane</keyword>
<dbReference type="InterPro" id="IPR048633">
    <property type="entry name" value="ITGAX-like_Ig_3"/>
</dbReference>
<dbReference type="Pfam" id="PF00357">
    <property type="entry name" value="Integrin_alpha"/>
    <property type="match status" value="1"/>
</dbReference>
<dbReference type="Pfam" id="PF01839">
    <property type="entry name" value="FG-GAP"/>
    <property type="match status" value="2"/>
</dbReference>
<keyword evidence="19" id="KW-1185">Reference proteome</keyword>
<dbReference type="InterPro" id="IPR018184">
    <property type="entry name" value="Integrin_alpha_C_CS"/>
</dbReference>
<dbReference type="Gene3D" id="2.60.40.1510">
    <property type="entry name" value="ntegrin, alpha v. Chain A, domain 3"/>
    <property type="match status" value="1"/>
</dbReference>
<dbReference type="PROSITE" id="PS00242">
    <property type="entry name" value="INTEGRIN_ALPHA"/>
    <property type="match status" value="1"/>
</dbReference>
<dbReference type="InterPro" id="IPR048285">
    <property type="entry name" value="Integrin_alpha_Ig-like_2"/>
</dbReference>
<dbReference type="GO" id="GO:0033627">
    <property type="term" value="P:cell adhesion mediated by integrin"/>
    <property type="evidence" value="ECO:0007669"/>
    <property type="project" value="TreeGrafter"/>
</dbReference>
<dbReference type="AlphaFoldDB" id="A0A8T1S5Q9"/>
<comment type="subcellular location">
    <subcellularLocation>
        <location evidence="1 13">Membrane</location>
        <topology evidence="1 13">Single-pass type I membrane protein</topology>
    </subcellularLocation>
</comment>
<feature type="domain" description="Integrin alpha second immunoglobulin-like" evidence="16">
    <location>
        <begin position="287"/>
        <end position="420"/>
    </location>
</feature>
<feature type="transmembrane region" description="Helical" evidence="13">
    <location>
        <begin position="617"/>
        <end position="640"/>
    </location>
</feature>
<feature type="domain" description="Integrin alpha first immunoglubulin-like" evidence="15">
    <location>
        <begin position="133"/>
        <end position="285"/>
    </location>
</feature>
<evidence type="ECO:0000256" key="7">
    <source>
        <dbReference type="ARBA" id="ARBA00022989"/>
    </source>
</evidence>
<name>A0A8T1S5Q9_CHESE</name>
<dbReference type="GO" id="GO:0007229">
    <property type="term" value="P:integrin-mediated signaling pathway"/>
    <property type="evidence" value="ECO:0007669"/>
    <property type="project" value="UniProtKB-KW"/>
</dbReference>
<dbReference type="Pfam" id="PF08441">
    <property type="entry name" value="Integrin_A_Ig_1"/>
    <property type="match status" value="1"/>
</dbReference>
<evidence type="ECO:0000256" key="5">
    <source>
        <dbReference type="ARBA" id="ARBA00022737"/>
    </source>
</evidence>
<feature type="domain" description="Integrin alpha-X-like third Ig-like" evidence="17">
    <location>
        <begin position="436"/>
        <end position="613"/>
    </location>
</feature>
<keyword evidence="7 13" id="KW-1133">Transmembrane helix</keyword>
<dbReference type="InterPro" id="IPR000413">
    <property type="entry name" value="Integrin_alpha"/>
</dbReference>
<evidence type="ECO:0000256" key="14">
    <source>
        <dbReference type="SAM" id="MobiDB-lite"/>
    </source>
</evidence>
<dbReference type="SUPFAM" id="SSF69179">
    <property type="entry name" value="Integrin domains"/>
    <property type="match status" value="3"/>
</dbReference>
<keyword evidence="10 13" id="KW-0675">Receptor</keyword>
<keyword evidence="11" id="KW-0325">Glycoprotein</keyword>
<keyword evidence="6 13" id="KW-0130">Cell adhesion</keyword>
<dbReference type="Gene3D" id="2.60.40.1530">
    <property type="entry name" value="ntegrin, alpha v. Chain A, domain 4"/>
    <property type="match status" value="1"/>
</dbReference>
<evidence type="ECO:0000256" key="11">
    <source>
        <dbReference type="ARBA" id="ARBA00023180"/>
    </source>
</evidence>
<evidence type="ECO:0000256" key="12">
    <source>
        <dbReference type="PROSITE-ProRule" id="PRU00803"/>
    </source>
</evidence>
<evidence type="ECO:0000256" key="13">
    <source>
        <dbReference type="RuleBase" id="RU003762"/>
    </source>
</evidence>
<dbReference type="GO" id="GO:0098609">
    <property type="term" value="P:cell-cell adhesion"/>
    <property type="evidence" value="ECO:0007669"/>
    <property type="project" value="TreeGrafter"/>
</dbReference>
<reference evidence="18 19" key="1">
    <citation type="journal article" date="2020" name="G3 (Bethesda)">
        <title>Draft Genome of the Common Snapping Turtle, Chelydra serpentina, a Model for Phenotypic Plasticity in Reptiles.</title>
        <authorList>
            <person name="Das D."/>
            <person name="Singh S.K."/>
            <person name="Bierstedt J."/>
            <person name="Erickson A."/>
            <person name="Galli G.L.J."/>
            <person name="Crossley D.A. 2nd"/>
            <person name="Rhen T."/>
        </authorList>
    </citation>
    <scope>NUCLEOTIDE SEQUENCE [LARGE SCALE GENOMIC DNA]</scope>
    <source>
        <strain evidence="18">KW</strain>
    </source>
</reference>
<dbReference type="PROSITE" id="PS51470">
    <property type="entry name" value="FG_GAP"/>
    <property type="match status" value="2"/>
</dbReference>
<dbReference type="Pfam" id="PF21520">
    <property type="entry name" value="ITGAX-like_Ig_3"/>
    <property type="match status" value="1"/>
</dbReference>
<accession>A0A8T1S5Q9</accession>